<protein>
    <submittedName>
        <fullName evidence="1">Uncharacterized protein</fullName>
    </submittedName>
</protein>
<accession>A0A0A9C7C8</accession>
<sequence length="46" mass="5287">MLHPLFGEDFHQTEAHEYCIGNLEGQNIYLCSFGREGEHTADIYIS</sequence>
<evidence type="ECO:0000313" key="1">
    <source>
        <dbReference type="EMBL" id="JAD72169.1"/>
    </source>
</evidence>
<name>A0A0A9C7C8_ARUDO</name>
<proteinExistence type="predicted"/>
<reference evidence="1" key="1">
    <citation type="submission" date="2014-09" db="EMBL/GenBank/DDBJ databases">
        <authorList>
            <person name="Magalhaes I.L.F."/>
            <person name="Oliveira U."/>
            <person name="Santos F.R."/>
            <person name="Vidigal T.H.D.A."/>
            <person name="Brescovit A.D."/>
            <person name="Santos A.J."/>
        </authorList>
    </citation>
    <scope>NUCLEOTIDE SEQUENCE</scope>
    <source>
        <tissue evidence="1">Shoot tissue taken approximately 20 cm above the soil surface</tissue>
    </source>
</reference>
<organism evidence="1">
    <name type="scientific">Arundo donax</name>
    <name type="common">Giant reed</name>
    <name type="synonym">Donax arundinaceus</name>
    <dbReference type="NCBI Taxonomy" id="35708"/>
    <lineage>
        <taxon>Eukaryota</taxon>
        <taxon>Viridiplantae</taxon>
        <taxon>Streptophyta</taxon>
        <taxon>Embryophyta</taxon>
        <taxon>Tracheophyta</taxon>
        <taxon>Spermatophyta</taxon>
        <taxon>Magnoliopsida</taxon>
        <taxon>Liliopsida</taxon>
        <taxon>Poales</taxon>
        <taxon>Poaceae</taxon>
        <taxon>PACMAD clade</taxon>
        <taxon>Arundinoideae</taxon>
        <taxon>Arundineae</taxon>
        <taxon>Arundo</taxon>
    </lineage>
</organism>
<dbReference type="AlphaFoldDB" id="A0A0A9C7C8"/>
<dbReference type="EMBL" id="GBRH01225726">
    <property type="protein sequence ID" value="JAD72169.1"/>
    <property type="molecule type" value="Transcribed_RNA"/>
</dbReference>
<reference evidence="1" key="2">
    <citation type="journal article" date="2015" name="Data Brief">
        <title>Shoot transcriptome of the giant reed, Arundo donax.</title>
        <authorList>
            <person name="Barrero R.A."/>
            <person name="Guerrero F.D."/>
            <person name="Moolhuijzen P."/>
            <person name="Goolsby J.A."/>
            <person name="Tidwell J."/>
            <person name="Bellgard S.E."/>
            <person name="Bellgard M.I."/>
        </authorList>
    </citation>
    <scope>NUCLEOTIDE SEQUENCE</scope>
    <source>
        <tissue evidence="1">Shoot tissue taken approximately 20 cm above the soil surface</tissue>
    </source>
</reference>